<dbReference type="InterPro" id="IPR006680">
    <property type="entry name" value="Amidohydro-rel"/>
</dbReference>
<dbReference type="EMBL" id="BAABGT010000058">
    <property type="protein sequence ID" value="GAA4550589.1"/>
    <property type="molecule type" value="Genomic_DNA"/>
</dbReference>
<dbReference type="InterPro" id="IPR032465">
    <property type="entry name" value="ACMSD"/>
</dbReference>
<dbReference type="Gene3D" id="3.20.20.140">
    <property type="entry name" value="Metal-dependent hydrolases"/>
    <property type="match status" value="1"/>
</dbReference>
<evidence type="ECO:0000313" key="5">
    <source>
        <dbReference type="Proteomes" id="UP001501598"/>
    </source>
</evidence>
<evidence type="ECO:0000313" key="4">
    <source>
        <dbReference type="EMBL" id="GAA4550589.1"/>
    </source>
</evidence>
<keyword evidence="1" id="KW-0456">Lyase</keyword>
<evidence type="ECO:0000256" key="1">
    <source>
        <dbReference type="ARBA" id="ARBA00023239"/>
    </source>
</evidence>
<dbReference type="SUPFAM" id="SSF51556">
    <property type="entry name" value="Metallo-dependent hydrolases"/>
    <property type="match status" value="1"/>
</dbReference>
<dbReference type="RefSeq" id="WP_345420858.1">
    <property type="nucleotide sequence ID" value="NZ_BAABGT010000058.1"/>
</dbReference>
<dbReference type="PANTHER" id="PTHR21240">
    <property type="entry name" value="2-AMINO-3-CARBOXYLMUCONATE-6-SEMIALDEHYDE DECARBOXYLASE"/>
    <property type="match status" value="1"/>
</dbReference>
<dbReference type="InterPro" id="IPR032466">
    <property type="entry name" value="Metal_Hydrolase"/>
</dbReference>
<comment type="caution">
    <text evidence="4">The sequence shown here is derived from an EMBL/GenBank/DDBJ whole genome shotgun (WGS) entry which is preliminary data.</text>
</comment>
<dbReference type="Proteomes" id="UP001501598">
    <property type="component" value="Unassembled WGS sequence"/>
</dbReference>
<organism evidence="4 5">
    <name type="scientific">Pseudonocardia xishanensis</name>
    <dbReference type="NCBI Taxonomy" id="630995"/>
    <lineage>
        <taxon>Bacteria</taxon>
        <taxon>Bacillati</taxon>
        <taxon>Actinomycetota</taxon>
        <taxon>Actinomycetes</taxon>
        <taxon>Pseudonocardiales</taxon>
        <taxon>Pseudonocardiaceae</taxon>
        <taxon>Pseudonocardia</taxon>
    </lineage>
</organism>
<feature type="compositionally biased region" description="Basic and acidic residues" evidence="2">
    <location>
        <begin position="17"/>
        <end position="29"/>
    </location>
</feature>
<name>A0ABP8RW24_9PSEU</name>
<keyword evidence="5" id="KW-1185">Reference proteome</keyword>
<protein>
    <submittedName>
        <fullName evidence="4">Amidohydrolase family protein</fullName>
    </submittedName>
</protein>
<gene>
    <name evidence="4" type="ORF">GCM10023175_40970</name>
</gene>
<dbReference type="PANTHER" id="PTHR21240:SF28">
    <property type="entry name" value="ISO-OROTATE DECARBOXYLASE (EUROFUNG)"/>
    <property type="match status" value="1"/>
</dbReference>
<evidence type="ECO:0000259" key="3">
    <source>
        <dbReference type="Pfam" id="PF04909"/>
    </source>
</evidence>
<evidence type="ECO:0000256" key="2">
    <source>
        <dbReference type="SAM" id="MobiDB-lite"/>
    </source>
</evidence>
<accession>A0ABP8RW24</accession>
<reference evidence="5" key="1">
    <citation type="journal article" date="2019" name="Int. J. Syst. Evol. Microbiol.">
        <title>The Global Catalogue of Microorganisms (GCM) 10K type strain sequencing project: providing services to taxonomists for standard genome sequencing and annotation.</title>
        <authorList>
            <consortium name="The Broad Institute Genomics Platform"/>
            <consortium name="The Broad Institute Genome Sequencing Center for Infectious Disease"/>
            <person name="Wu L."/>
            <person name="Ma J."/>
        </authorList>
    </citation>
    <scope>NUCLEOTIDE SEQUENCE [LARGE SCALE GENOMIC DNA]</scope>
    <source>
        <strain evidence="5">JCM 17906</strain>
    </source>
</reference>
<dbReference type="Pfam" id="PF04909">
    <property type="entry name" value="Amidohydro_2"/>
    <property type="match status" value="1"/>
</dbReference>
<feature type="region of interest" description="Disordered" evidence="2">
    <location>
        <begin position="1"/>
        <end position="30"/>
    </location>
</feature>
<sequence>MTQTNESYASMCDVTDEQEHQFPQHREVPTSRADLPAGTVLASADSHLLEPADWRDRMPAKFRDRAPRAWLDDNALMHYSYDGLEVVDHFGACVSTGREGIGDVDARIADMDAEGIAKDILFPQFSFAILNGLSAAHSEAPIRDPEYSMAYIRAYNAYVAEVCAQYPDRLYGLGILNFWDPASAADNIAEIKDLGLKGLILPTNPPSVRYNDEHTEPLWDAIEASGLPLSFHVGERVDMSGAGTLGTGLMQNFAPYRRLWSLLTFSGILERHPEMKVVFTEGQLHWIPGTLQDADIFSSTFASLYEPKLAHPPSHYFFQNCYATFQEDPVGLRMLGDIGADRVMWSTDYPHSESVLGRCQEAALAVAQVTSDSDARAVLGGNTIKLWGLDD</sequence>
<feature type="domain" description="Amidohydrolase-related" evidence="3">
    <location>
        <begin position="134"/>
        <end position="389"/>
    </location>
</feature>
<proteinExistence type="predicted"/>